<evidence type="ECO:0000313" key="9">
    <source>
        <dbReference type="EMBL" id="GAA2493322.1"/>
    </source>
</evidence>
<organism evidence="9 10">
    <name type="scientific">Terrabacter carboxydivorans</name>
    <dbReference type="NCBI Taxonomy" id="619730"/>
    <lineage>
        <taxon>Bacteria</taxon>
        <taxon>Bacillati</taxon>
        <taxon>Actinomycetota</taxon>
        <taxon>Actinomycetes</taxon>
        <taxon>Micrococcales</taxon>
        <taxon>Intrasporangiaceae</taxon>
        <taxon>Terrabacter</taxon>
    </lineage>
</organism>
<dbReference type="Proteomes" id="UP001500730">
    <property type="component" value="Unassembled WGS sequence"/>
</dbReference>
<keyword evidence="6 8" id="KW-0472">Membrane</keyword>
<protein>
    <recommendedName>
        <fullName evidence="11">DUF2029 domain-containing protein</fullName>
    </recommendedName>
</protein>
<evidence type="ECO:0000256" key="2">
    <source>
        <dbReference type="ARBA" id="ARBA00022475"/>
    </source>
</evidence>
<feature type="transmembrane region" description="Helical" evidence="8">
    <location>
        <begin position="151"/>
        <end position="176"/>
    </location>
</feature>
<gene>
    <name evidence="9" type="ORF">GCM10009858_34150</name>
</gene>
<dbReference type="RefSeq" id="WP_344256229.1">
    <property type="nucleotide sequence ID" value="NZ_BAAARE010000016.1"/>
</dbReference>
<feature type="transmembrane region" description="Helical" evidence="8">
    <location>
        <begin position="243"/>
        <end position="262"/>
    </location>
</feature>
<keyword evidence="4 8" id="KW-0812">Transmembrane</keyword>
<evidence type="ECO:0000256" key="7">
    <source>
        <dbReference type="ARBA" id="ARBA00024033"/>
    </source>
</evidence>
<evidence type="ECO:0000313" key="10">
    <source>
        <dbReference type="Proteomes" id="UP001500730"/>
    </source>
</evidence>
<feature type="transmembrane region" description="Helical" evidence="8">
    <location>
        <begin position="269"/>
        <end position="286"/>
    </location>
</feature>
<evidence type="ECO:0000256" key="5">
    <source>
        <dbReference type="ARBA" id="ARBA00022989"/>
    </source>
</evidence>
<evidence type="ECO:0000256" key="8">
    <source>
        <dbReference type="SAM" id="Phobius"/>
    </source>
</evidence>
<comment type="similarity">
    <text evidence="7">Belongs to the glycosyltransferase 87 family.</text>
</comment>
<dbReference type="Pfam" id="PF09594">
    <property type="entry name" value="GT87"/>
    <property type="match status" value="1"/>
</dbReference>
<comment type="subcellular location">
    <subcellularLocation>
        <location evidence="1">Cell membrane</location>
        <topology evidence="1">Multi-pass membrane protein</topology>
    </subcellularLocation>
</comment>
<dbReference type="InterPro" id="IPR018584">
    <property type="entry name" value="GT87"/>
</dbReference>
<accession>A0ABN3LZP4</accession>
<keyword evidence="2" id="KW-1003">Cell membrane</keyword>
<reference evidence="9 10" key="1">
    <citation type="journal article" date="2019" name="Int. J. Syst. Evol. Microbiol.">
        <title>The Global Catalogue of Microorganisms (GCM) 10K type strain sequencing project: providing services to taxonomists for standard genome sequencing and annotation.</title>
        <authorList>
            <consortium name="The Broad Institute Genomics Platform"/>
            <consortium name="The Broad Institute Genome Sequencing Center for Infectious Disease"/>
            <person name="Wu L."/>
            <person name="Ma J."/>
        </authorList>
    </citation>
    <scope>NUCLEOTIDE SEQUENCE [LARGE SCALE GENOMIC DNA]</scope>
    <source>
        <strain evidence="9 10">JCM 16259</strain>
    </source>
</reference>
<comment type="caution">
    <text evidence="9">The sequence shown here is derived from an EMBL/GenBank/DDBJ whole genome shotgun (WGS) entry which is preliminary data.</text>
</comment>
<evidence type="ECO:0000256" key="6">
    <source>
        <dbReference type="ARBA" id="ARBA00023136"/>
    </source>
</evidence>
<evidence type="ECO:0000256" key="1">
    <source>
        <dbReference type="ARBA" id="ARBA00004651"/>
    </source>
</evidence>
<sequence length="369" mass="38337">MLILAWTAAAVVLLVQSLRVRSLWYYGTDIEATWDGARNLLRTGDPYVVVPGHSPFVYPPSAALLFAPAALVDNRLFVAGGQLLTVVAAVALGAALAALVGARWCGPVAACFVIVMTLSSVGTETLGYANLSWAVAALAGWTLVAMQHLRWHTAAVLIGLAVAIKPMAATLALVLLVERRYRALALAAAIPLLLNLATIPLLRAPAEFVTVVLPRVLSGATTGVGSNPSLWGFGVRHELDSPVVWFLRALLFAATAGLVVVAARRRSPAHHAVIGLGSAAAVMLVVQVNQPSYGLVVLPLAAALFAVGDAWTRAVLIAASGLILSCGTPGWVPTDATMLGELALLAASARVTMSGDRTADIQPAYVSRG</sequence>
<name>A0ABN3LZP4_9MICO</name>
<proteinExistence type="inferred from homology"/>
<feature type="transmembrane region" description="Helical" evidence="8">
    <location>
        <begin position="76"/>
        <end position="101"/>
    </location>
</feature>
<dbReference type="EMBL" id="BAAARE010000016">
    <property type="protein sequence ID" value="GAA2493322.1"/>
    <property type="molecule type" value="Genomic_DNA"/>
</dbReference>
<keyword evidence="5 8" id="KW-1133">Transmembrane helix</keyword>
<feature type="transmembrane region" description="Helical" evidence="8">
    <location>
        <begin position="183"/>
        <end position="202"/>
    </location>
</feature>
<keyword evidence="10" id="KW-1185">Reference proteome</keyword>
<evidence type="ECO:0000256" key="4">
    <source>
        <dbReference type="ARBA" id="ARBA00022692"/>
    </source>
</evidence>
<feature type="transmembrane region" description="Helical" evidence="8">
    <location>
        <begin position="292"/>
        <end position="311"/>
    </location>
</feature>
<evidence type="ECO:0000256" key="3">
    <source>
        <dbReference type="ARBA" id="ARBA00022679"/>
    </source>
</evidence>
<evidence type="ECO:0008006" key="11">
    <source>
        <dbReference type="Google" id="ProtNLM"/>
    </source>
</evidence>
<keyword evidence="3" id="KW-0808">Transferase</keyword>